<dbReference type="InterPro" id="IPR010656">
    <property type="entry name" value="DctM"/>
</dbReference>
<feature type="transmembrane region" description="Helical" evidence="7">
    <location>
        <begin position="366"/>
        <end position="388"/>
    </location>
</feature>
<feature type="transmembrane region" description="Helical" evidence="7">
    <location>
        <begin position="324"/>
        <end position="354"/>
    </location>
</feature>
<dbReference type="OrthoDB" id="8713284at2"/>
<dbReference type="GO" id="GO:0005886">
    <property type="term" value="C:plasma membrane"/>
    <property type="evidence" value="ECO:0007669"/>
    <property type="project" value="UniProtKB-SubCell"/>
</dbReference>
<feature type="transmembrane region" description="Helical" evidence="7">
    <location>
        <begin position="143"/>
        <end position="164"/>
    </location>
</feature>
<keyword evidence="6 7" id="KW-0472">Membrane</keyword>
<reference evidence="9 10" key="1">
    <citation type="submission" date="2018-06" db="EMBL/GenBank/DDBJ databases">
        <title>Genomic Encyclopedia of Type Strains, Phase IV (KMG-IV): sequencing the most valuable type-strain genomes for metagenomic binning, comparative biology and taxonomic classification.</title>
        <authorList>
            <person name="Goeker M."/>
        </authorList>
    </citation>
    <scope>NUCLEOTIDE SEQUENCE [LARGE SCALE GENOMIC DNA]</scope>
    <source>
        <strain evidence="9 10">DSM 25520</strain>
    </source>
</reference>
<dbReference type="InterPro" id="IPR004681">
    <property type="entry name" value="TRAP_DctM"/>
</dbReference>
<comment type="subcellular location">
    <subcellularLocation>
        <location evidence="1 7">Cell inner membrane</location>
        <topology evidence="1 7">Multi-pass membrane protein</topology>
    </subcellularLocation>
</comment>
<evidence type="ECO:0000259" key="8">
    <source>
        <dbReference type="Pfam" id="PF06808"/>
    </source>
</evidence>
<dbReference type="PANTHER" id="PTHR33362:SF5">
    <property type="entry name" value="C4-DICARBOXYLATE TRAP TRANSPORTER LARGE PERMEASE PROTEIN DCTM"/>
    <property type="match status" value="1"/>
</dbReference>
<comment type="function">
    <text evidence="7">Part of the tripartite ATP-independent periplasmic (TRAP) transport system.</text>
</comment>
<name>A0A366HGT7_9BURK</name>
<keyword evidence="3 7" id="KW-0997">Cell inner membrane</keyword>
<feature type="domain" description="TRAP C4-dicarboxylate transport system permease DctM subunit" evidence="8">
    <location>
        <begin position="11"/>
        <end position="429"/>
    </location>
</feature>
<evidence type="ECO:0000256" key="2">
    <source>
        <dbReference type="ARBA" id="ARBA00022475"/>
    </source>
</evidence>
<evidence type="ECO:0000256" key="1">
    <source>
        <dbReference type="ARBA" id="ARBA00004429"/>
    </source>
</evidence>
<evidence type="ECO:0000313" key="10">
    <source>
        <dbReference type="Proteomes" id="UP000253628"/>
    </source>
</evidence>
<feature type="transmembrane region" description="Helical" evidence="7">
    <location>
        <begin position="254"/>
        <end position="276"/>
    </location>
</feature>
<accession>A0A366HGT7</accession>
<feature type="transmembrane region" description="Helical" evidence="7">
    <location>
        <begin position="7"/>
        <end position="40"/>
    </location>
</feature>
<comment type="subunit">
    <text evidence="7">The complex comprises the extracytoplasmic solute receptor protein and the two transmembrane proteins.</text>
</comment>
<feature type="transmembrane region" description="Helical" evidence="7">
    <location>
        <begin position="176"/>
        <end position="197"/>
    </location>
</feature>
<dbReference type="Proteomes" id="UP000253628">
    <property type="component" value="Unassembled WGS sequence"/>
</dbReference>
<dbReference type="NCBIfam" id="TIGR00786">
    <property type="entry name" value="dctM"/>
    <property type="match status" value="1"/>
</dbReference>
<feature type="transmembrane region" description="Helical" evidence="7">
    <location>
        <begin position="228"/>
        <end position="247"/>
    </location>
</feature>
<comment type="caution">
    <text evidence="9">The sequence shown here is derived from an EMBL/GenBank/DDBJ whole genome shotgun (WGS) entry which is preliminary data.</text>
</comment>
<evidence type="ECO:0000313" key="9">
    <source>
        <dbReference type="EMBL" id="RBP41779.1"/>
    </source>
</evidence>
<keyword evidence="5 7" id="KW-1133">Transmembrane helix</keyword>
<keyword evidence="2" id="KW-1003">Cell membrane</keyword>
<dbReference type="GO" id="GO:0022857">
    <property type="term" value="F:transmembrane transporter activity"/>
    <property type="evidence" value="ECO:0007669"/>
    <property type="project" value="UniProtKB-UniRule"/>
</dbReference>
<evidence type="ECO:0000256" key="3">
    <source>
        <dbReference type="ARBA" id="ARBA00022519"/>
    </source>
</evidence>
<keyword evidence="7" id="KW-0813">Transport</keyword>
<sequence length="440" mass="46621">MEWQFALSALLGVLFVLMLIGVPVAFAFLGVNLLGAWFFMGGEAGLGQLVRNSIQSVNSFSLTPIPLFILMGEILFHSGLAFRAINAIERLIAKIPGRLSIVSVVGGTIFATLSGSTIANTAMMGGTLLPEMLKRGYHPSISMGPIMAVGGIAMLIPPSALAVMLGSLAGISISQLLIGGILPGLILAVLFVAYVMVRCTLNPELAPADAPGDHTHGWERWKPFVRDVVPLFAIFIAVVGSMLIGWASPTESAAIGAVASAIAVVCYGAFTTASFYKALIETARISVIILFVLIASTTFSQLLSFSGATTGLLQMIGQYNLSPIYLVIGMLLILLFLGCIIDQVSMMMITLPFFMPLANTAGIDPVWLGVMLLLAMEIGLLTPPFGLLCMVMQSVAPGNIRLTQIYGSVMPFIILEVLVLGAMLFLPWIATGLPQLMVTP</sequence>
<feature type="transmembrane region" description="Helical" evidence="7">
    <location>
        <begin position="282"/>
        <end position="303"/>
    </location>
</feature>
<feature type="transmembrane region" description="Helical" evidence="7">
    <location>
        <begin position="101"/>
        <end position="123"/>
    </location>
</feature>
<keyword evidence="10" id="KW-1185">Reference proteome</keyword>
<dbReference type="PANTHER" id="PTHR33362">
    <property type="entry name" value="SIALIC ACID TRAP TRANSPORTER PERMEASE PROTEIN SIAT-RELATED"/>
    <property type="match status" value="1"/>
</dbReference>
<feature type="transmembrane region" description="Helical" evidence="7">
    <location>
        <begin position="409"/>
        <end position="430"/>
    </location>
</feature>
<dbReference type="Pfam" id="PF06808">
    <property type="entry name" value="DctM"/>
    <property type="match status" value="1"/>
</dbReference>
<evidence type="ECO:0000256" key="7">
    <source>
        <dbReference type="RuleBase" id="RU369079"/>
    </source>
</evidence>
<comment type="similarity">
    <text evidence="7">Belongs to the TRAP transporter large permease family.</text>
</comment>
<evidence type="ECO:0000256" key="6">
    <source>
        <dbReference type="ARBA" id="ARBA00023136"/>
    </source>
</evidence>
<dbReference type="RefSeq" id="WP_113932030.1">
    <property type="nucleotide sequence ID" value="NZ_JACCEU010000002.1"/>
</dbReference>
<organism evidence="9 10">
    <name type="scientific">Eoetvoesiella caeni</name>
    <dbReference type="NCBI Taxonomy" id="645616"/>
    <lineage>
        <taxon>Bacteria</taxon>
        <taxon>Pseudomonadati</taxon>
        <taxon>Pseudomonadota</taxon>
        <taxon>Betaproteobacteria</taxon>
        <taxon>Burkholderiales</taxon>
        <taxon>Alcaligenaceae</taxon>
        <taxon>Eoetvoesiella</taxon>
    </lineage>
</organism>
<dbReference type="PIRSF" id="PIRSF006066">
    <property type="entry name" value="HI0050"/>
    <property type="match status" value="1"/>
</dbReference>
<evidence type="ECO:0000256" key="4">
    <source>
        <dbReference type="ARBA" id="ARBA00022692"/>
    </source>
</evidence>
<dbReference type="AlphaFoldDB" id="A0A366HGT7"/>
<evidence type="ECO:0000256" key="5">
    <source>
        <dbReference type="ARBA" id="ARBA00022989"/>
    </source>
</evidence>
<protein>
    <recommendedName>
        <fullName evidence="7">TRAP transporter large permease protein</fullName>
    </recommendedName>
</protein>
<proteinExistence type="inferred from homology"/>
<gene>
    <name evidence="9" type="ORF">DFR37_102158</name>
</gene>
<feature type="transmembrane region" description="Helical" evidence="7">
    <location>
        <begin position="60"/>
        <end position="80"/>
    </location>
</feature>
<dbReference type="EMBL" id="QNRQ01000002">
    <property type="protein sequence ID" value="RBP41779.1"/>
    <property type="molecule type" value="Genomic_DNA"/>
</dbReference>
<keyword evidence="4 7" id="KW-0812">Transmembrane</keyword>